<proteinExistence type="inferred from homology"/>
<evidence type="ECO:0000256" key="1">
    <source>
        <dbReference type="ARBA" id="ARBA00004141"/>
    </source>
</evidence>
<name>A0A9Q0AIR3_9PEZI</name>
<evidence type="ECO:0000313" key="7">
    <source>
        <dbReference type="EMBL" id="KAI1855724.1"/>
    </source>
</evidence>
<comment type="similarity">
    <text evidence="2">Belongs to the OXA1/ALB3/YidC family.</text>
</comment>
<dbReference type="Proteomes" id="UP000829685">
    <property type="component" value="Unassembled WGS sequence"/>
</dbReference>
<keyword evidence="8" id="KW-1185">Reference proteome</keyword>
<protein>
    <submittedName>
        <fullName evidence="7">Uncharacterized protein</fullName>
    </submittedName>
</protein>
<feature type="transmembrane region" description="Helical" evidence="6">
    <location>
        <begin position="66"/>
        <end position="84"/>
    </location>
</feature>
<dbReference type="PANTHER" id="PTHR12428:SF65">
    <property type="entry name" value="CYTOCHROME C OXIDASE ASSEMBLY PROTEIN COX18, MITOCHONDRIAL"/>
    <property type="match status" value="1"/>
</dbReference>
<dbReference type="PANTHER" id="PTHR12428">
    <property type="entry name" value="OXA1"/>
    <property type="match status" value="1"/>
</dbReference>
<dbReference type="OrthoDB" id="2148490at2759"/>
<accession>A0A9Q0AIR3</accession>
<dbReference type="AlphaFoldDB" id="A0A9Q0AIR3"/>
<evidence type="ECO:0000256" key="6">
    <source>
        <dbReference type="SAM" id="Phobius"/>
    </source>
</evidence>
<comment type="caution">
    <text evidence="7">The sequence shown here is derived from an EMBL/GenBank/DDBJ whole genome shotgun (WGS) entry which is preliminary data.</text>
</comment>
<dbReference type="InterPro" id="IPR001708">
    <property type="entry name" value="YidC/ALB3/OXA1/COX18"/>
</dbReference>
<evidence type="ECO:0000256" key="5">
    <source>
        <dbReference type="ARBA" id="ARBA00023136"/>
    </source>
</evidence>
<dbReference type="GO" id="GO:0033617">
    <property type="term" value="P:mitochondrial respiratory chain complex IV assembly"/>
    <property type="evidence" value="ECO:0007669"/>
    <property type="project" value="TreeGrafter"/>
</dbReference>
<evidence type="ECO:0000256" key="3">
    <source>
        <dbReference type="ARBA" id="ARBA00022692"/>
    </source>
</evidence>
<evidence type="ECO:0000313" key="8">
    <source>
        <dbReference type="Proteomes" id="UP000829685"/>
    </source>
</evidence>
<sequence length="382" mass="40811">MLRAACRPRLNAPASLLLSPGATLQPRHAQSRSFTGGQLLTGVQTGFEAGLQTAQHVIVSFHAASGLSWAITIPLVALGVNLLFRLPFTAHSDLLAHRRSKAVPVLQAWQARLLREAVREKVPSDKIKDVVTKRTERETRRLYAALGLQSWKLWTVLMGVPGWMMSLGAIRRLCTGAGAADQAGAVATGSAALGPAAGDYAASVSALADAASHTAQSTFAAEGMLWFTDLTAADPYYILPFCFAALTAVNAWPQNKSTRETLFPRLNRLLTRSPAGESQPETSPEPKSVAVSAVGGWRGNMTKFLVFGSPMLGILTASFPAAMHLYTITSASSTLVAKHILSRFFVTNGGVEVCKHREIPVIRPKIPRKPMPEGSGVKPLAS</sequence>
<dbReference type="GO" id="GO:0005743">
    <property type="term" value="C:mitochondrial inner membrane"/>
    <property type="evidence" value="ECO:0007669"/>
    <property type="project" value="TreeGrafter"/>
</dbReference>
<keyword evidence="4 6" id="KW-1133">Transmembrane helix</keyword>
<keyword evidence="5 6" id="KW-0472">Membrane</keyword>
<dbReference type="GO" id="GO:0032977">
    <property type="term" value="F:membrane insertase activity"/>
    <property type="evidence" value="ECO:0007669"/>
    <property type="project" value="InterPro"/>
</dbReference>
<keyword evidence="3 6" id="KW-0812">Transmembrane</keyword>
<dbReference type="GO" id="GO:0032979">
    <property type="term" value="P:protein insertion into mitochondrial inner membrane from matrix"/>
    <property type="evidence" value="ECO:0007669"/>
    <property type="project" value="TreeGrafter"/>
</dbReference>
<gene>
    <name evidence="7" type="ORF">JX265_012169</name>
</gene>
<comment type="subcellular location">
    <subcellularLocation>
        <location evidence="1">Membrane</location>
        <topology evidence="1">Multi-pass membrane protein</topology>
    </subcellularLocation>
</comment>
<evidence type="ECO:0000256" key="4">
    <source>
        <dbReference type="ARBA" id="ARBA00022989"/>
    </source>
</evidence>
<evidence type="ECO:0000256" key="2">
    <source>
        <dbReference type="ARBA" id="ARBA00009877"/>
    </source>
</evidence>
<organism evidence="7 8">
    <name type="scientific">Neoarthrinium moseri</name>
    <dbReference type="NCBI Taxonomy" id="1658444"/>
    <lineage>
        <taxon>Eukaryota</taxon>
        <taxon>Fungi</taxon>
        <taxon>Dikarya</taxon>
        <taxon>Ascomycota</taxon>
        <taxon>Pezizomycotina</taxon>
        <taxon>Sordariomycetes</taxon>
        <taxon>Xylariomycetidae</taxon>
        <taxon>Amphisphaeriales</taxon>
        <taxon>Apiosporaceae</taxon>
        <taxon>Neoarthrinium</taxon>
    </lineage>
</organism>
<dbReference type="EMBL" id="JAFIMR010000050">
    <property type="protein sequence ID" value="KAI1855724.1"/>
    <property type="molecule type" value="Genomic_DNA"/>
</dbReference>
<reference evidence="7" key="1">
    <citation type="submission" date="2021-03" db="EMBL/GenBank/DDBJ databases">
        <title>Revisited historic fungal species revealed as producer of novel bioactive compounds through whole genome sequencing and comparative genomics.</title>
        <authorList>
            <person name="Vignolle G.A."/>
            <person name="Hochenegger N."/>
            <person name="Mach R.L."/>
            <person name="Mach-Aigner A.R."/>
            <person name="Javad Rahimi M."/>
            <person name="Salim K.A."/>
            <person name="Chan C.M."/>
            <person name="Lim L.B.L."/>
            <person name="Cai F."/>
            <person name="Druzhinina I.S."/>
            <person name="U'Ren J.M."/>
            <person name="Derntl C."/>
        </authorList>
    </citation>
    <scope>NUCLEOTIDE SEQUENCE</scope>
    <source>
        <strain evidence="7">TUCIM 5799</strain>
    </source>
</reference>